<keyword evidence="8 16" id="KW-0378">Hydrolase</keyword>
<keyword evidence="7" id="KW-0732">Signal</keyword>
<evidence type="ECO:0000256" key="3">
    <source>
        <dbReference type="ARBA" id="ARBA00008773"/>
    </source>
</evidence>
<sequence length="521" mass="58217">LFYYMLLSVTLGFLDIPSMSRICKQTLAFRCKFSGYIIYTRAPVFVLFFVLMAMVSNIESIGVNWGTMATHQLPPELVVQMLKDNGFNKVKLFEADCKILTALAGTGIEVMLAIPNVMLADMSGNNGLAASWVDENVTQYTYNGAVKIKYIAVGNEPFLQTYNGTYFKTTLPALRNIQNALNDAGLGSQVKAIVPFNADVYYSPNWNPVPSTGDFRPEIRDLTIQIVEFLSENNAPFTVNIYPFLSLYGDEHFPMEFAFFDGTNKPVKDGDAIYTNVFDANLDTLIWSLQKAGYPEMKIMVGEVGWPTDGDKHADIDKAKRFNQGLVQHVLSGKGTPLRSGEIDVYLFSLIDENDKSIAPGTFERHWGIFDYDGKPKYELDLSGKQANTGLIGAQGVKYLPRKWCVLDKHALDFTGLAKNIDFACTFSDCTALGYGSSCNHLSVHGNASYAFNMYYQERNQKHSFCDFNGQARETMEDPSTEHCHFPIMIDYGSSAVPSQCRVTHIFLMTMAWAIVALFLV</sequence>
<keyword evidence="11" id="KW-1015">Disulfide bond</keyword>
<gene>
    <name evidence="19" type="ORF">AQUCO_00700315v1</name>
</gene>
<evidence type="ECO:0000259" key="18">
    <source>
        <dbReference type="SMART" id="SM00768"/>
    </source>
</evidence>
<feature type="non-terminal residue" evidence="19">
    <location>
        <position position="1"/>
    </location>
</feature>
<comment type="similarity">
    <text evidence="3 15">Belongs to the glycosyl hydrolase 17 family.</text>
</comment>
<evidence type="ECO:0000256" key="11">
    <source>
        <dbReference type="ARBA" id="ARBA00023157"/>
    </source>
</evidence>
<dbReference type="GO" id="GO:0005975">
    <property type="term" value="P:carbohydrate metabolic process"/>
    <property type="evidence" value="ECO:0007669"/>
    <property type="project" value="InterPro"/>
</dbReference>
<keyword evidence="10 17" id="KW-0472">Membrane</keyword>
<keyword evidence="17" id="KW-1133">Transmembrane helix</keyword>
<comment type="subcellular location">
    <subcellularLocation>
        <location evidence="2">Cell membrane</location>
        <topology evidence="2">Lipid-anchor</topology>
        <topology evidence="2">GPI-anchor</topology>
    </subcellularLocation>
</comment>
<evidence type="ECO:0000256" key="5">
    <source>
        <dbReference type="ARBA" id="ARBA00022475"/>
    </source>
</evidence>
<dbReference type="InterPro" id="IPR012946">
    <property type="entry name" value="X8"/>
</dbReference>
<evidence type="ECO:0000256" key="4">
    <source>
        <dbReference type="ARBA" id="ARBA00012780"/>
    </source>
</evidence>
<feature type="transmembrane region" description="Helical" evidence="17">
    <location>
        <begin position="35"/>
        <end position="55"/>
    </location>
</feature>
<dbReference type="SMART" id="SM00768">
    <property type="entry name" value="X8"/>
    <property type="match status" value="1"/>
</dbReference>
<evidence type="ECO:0000256" key="9">
    <source>
        <dbReference type="ARBA" id="ARBA00022821"/>
    </source>
</evidence>
<dbReference type="EC" id="3.2.1.39" evidence="4"/>
<dbReference type="Pfam" id="PF07983">
    <property type="entry name" value="X8"/>
    <property type="match status" value="1"/>
</dbReference>
<dbReference type="STRING" id="218851.A0A2G5EJJ3"/>
<dbReference type="FunFam" id="1.20.58.1040:FF:000002">
    <property type="entry name" value="Glucan endo-1,3-beta-glucosidase 8"/>
    <property type="match status" value="1"/>
</dbReference>
<dbReference type="Gene3D" id="3.20.20.80">
    <property type="entry name" value="Glycosidases"/>
    <property type="match status" value="1"/>
</dbReference>
<evidence type="ECO:0000256" key="1">
    <source>
        <dbReference type="ARBA" id="ARBA00000382"/>
    </source>
</evidence>
<evidence type="ECO:0000256" key="10">
    <source>
        <dbReference type="ARBA" id="ARBA00023136"/>
    </source>
</evidence>
<dbReference type="InterPro" id="IPR017853">
    <property type="entry name" value="GH"/>
</dbReference>
<dbReference type="Proteomes" id="UP000230069">
    <property type="component" value="Unassembled WGS sequence"/>
</dbReference>
<comment type="catalytic activity">
    <reaction evidence="1">
        <text>Hydrolysis of (1-&gt;3)-beta-D-glucosidic linkages in (1-&gt;3)-beta-D-glucans.</text>
        <dbReference type="EC" id="3.2.1.39"/>
    </reaction>
</comment>
<name>A0A2G5EJJ3_AQUCA</name>
<evidence type="ECO:0000256" key="12">
    <source>
        <dbReference type="ARBA" id="ARBA00023180"/>
    </source>
</evidence>
<dbReference type="OrthoDB" id="408788at2759"/>
<dbReference type="PROSITE" id="PS00587">
    <property type="entry name" value="GLYCOSYL_HYDROL_F17"/>
    <property type="match status" value="1"/>
</dbReference>
<evidence type="ECO:0000256" key="7">
    <source>
        <dbReference type="ARBA" id="ARBA00022729"/>
    </source>
</evidence>
<dbReference type="Gene3D" id="1.20.58.1040">
    <property type="match status" value="1"/>
</dbReference>
<evidence type="ECO:0000313" key="20">
    <source>
        <dbReference type="Proteomes" id="UP000230069"/>
    </source>
</evidence>
<evidence type="ECO:0000256" key="13">
    <source>
        <dbReference type="ARBA" id="ARBA00023288"/>
    </source>
</evidence>
<keyword evidence="13" id="KW-0449">Lipoprotein</keyword>
<protein>
    <recommendedName>
        <fullName evidence="4">glucan endo-1,3-beta-D-glucosidase</fullName>
        <ecNumber evidence="4">3.2.1.39</ecNumber>
    </recommendedName>
</protein>
<dbReference type="Pfam" id="PF00332">
    <property type="entry name" value="Glyco_hydro_17"/>
    <property type="match status" value="1"/>
</dbReference>
<dbReference type="GO" id="GO:0005886">
    <property type="term" value="C:plasma membrane"/>
    <property type="evidence" value="ECO:0007669"/>
    <property type="project" value="UniProtKB-SubCell"/>
</dbReference>
<dbReference type="InterPro" id="IPR000490">
    <property type="entry name" value="Glyco_hydro_17"/>
</dbReference>
<evidence type="ECO:0000256" key="15">
    <source>
        <dbReference type="RuleBase" id="RU004335"/>
    </source>
</evidence>
<dbReference type="AlphaFoldDB" id="A0A2G5EJJ3"/>
<dbReference type="InterPro" id="IPR044965">
    <property type="entry name" value="Glyco_hydro_17_plant"/>
</dbReference>
<dbReference type="GO" id="GO:0042973">
    <property type="term" value="F:glucan endo-1,3-beta-D-glucosidase activity"/>
    <property type="evidence" value="ECO:0007669"/>
    <property type="project" value="UniProtKB-EC"/>
</dbReference>
<evidence type="ECO:0000256" key="2">
    <source>
        <dbReference type="ARBA" id="ARBA00004609"/>
    </source>
</evidence>
<organism evidence="19 20">
    <name type="scientific">Aquilegia coerulea</name>
    <name type="common">Rocky mountain columbine</name>
    <dbReference type="NCBI Taxonomy" id="218851"/>
    <lineage>
        <taxon>Eukaryota</taxon>
        <taxon>Viridiplantae</taxon>
        <taxon>Streptophyta</taxon>
        <taxon>Embryophyta</taxon>
        <taxon>Tracheophyta</taxon>
        <taxon>Spermatophyta</taxon>
        <taxon>Magnoliopsida</taxon>
        <taxon>Ranunculales</taxon>
        <taxon>Ranunculaceae</taxon>
        <taxon>Thalictroideae</taxon>
        <taxon>Aquilegia</taxon>
    </lineage>
</organism>
<dbReference type="FunFam" id="3.20.20.80:FF:000008">
    <property type="entry name" value="Glucan endo-1,3-beta-glucosidase 5"/>
    <property type="match status" value="1"/>
</dbReference>
<feature type="domain" description="X8" evidence="18">
    <location>
        <begin position="403"/>
        <end position="486"/>
    </location>
</feature>
<evidence type="ECO:0000313" key="19">
    <source>
        <dbReference type="EMBL" id="PIA55909.1"/>
    </source>
</evidence>
<evidence type="ECO:0000256" key="17">
    <source>
        <dbReference type="SAM" id="Phobius"/>
    </source>
</evidence>
<evidence type="ECO:0000256" key="16">
    <source>
        <dbReference type="RuleBase" id="RU004336"/>
    </source>
</evidence>
<evidence type="ECO:0000256" key="14">
    <source>
        <dbReference type="ARBA" id="ARBA00023295"/>
    </source>
</evidence>
<dbReference type="EMBL" id="KZ305024">
    <property type="protein sequence ID" value="PIA55909.1"/>
    <property type="molecule type" value="Genomic_DNA"/>
</dbReference>
<dbReference type="PANTHER" id="PTHR32227">
    <property type="entry name" value="GLUCAN ENDO-1,3-BETA-GLUCOSIDASE BG1-RELATED-RELATED"/>
    <property type="match status" value="1"/>
</dbReference>
<keyword evidence="20" id="KW-1185">Reference proteome</keyword>
<keyword evidence="17" id="KW-0812">Transmembrane</keyword>
<evidence type="ECO:0000256" key="6">
    <source>
        <dbReference type="ARBA" id="ARBA00022622"/>
    </source>
</evidence>
<dbReference type="InParanoid" id="A0A2G5EJJ3"/>
<dbReference type="GO" id="GO:0006952">
    <property type="term" value="P:defense response"/>
    <property type="evidence" value="ECO:0007669"/>
    <property type="project" value="UniProtKB-KW"/>
</dbReference>
<reference evidence="19 20" key="1">
    <citation type="submission" date="2017-09" db="EMBL/GenBank/DDBJ databases">
        <title>WGS assembly of Aquilegia coerulea Goldsmith.</title>
        <authorList>
            <person name="Hodges S."/>
            <person name="Kramer E."/>
            <person name="Nordborg M."/>
            <person name="Tomkins J."/>
            <person name="Borevitz J."/>
            <person name="Derieg N."/>
            <person name="Yan J."/>
            <person name="Mihaltcheva S."/>
            <person name="Hayes R.D."/>
            <person name="Rokhsar D."/>
        </authorList>
    </citation>
    <scope>NUCLEOTIDE SEQUENCE [LARGE SCALE GENOMIC DNA]</scope>
    <source>
        <strain evidence="20">cv. Goldsmith</strain>
    </source>
</reference>
<dbReference type="GO" id="GO:0098552">
    <property type="term" value="C:side of membrane"/>
    <property type="evidence" value="ECO:0007669"/>
    <property type="project" value="UniProtKB-KW"/>
</dbReference>
<keyword evidence="9" id="KW-0611">Plant defense</keyword>
<dbReference type="SUPFAM" id="SSF51445">
    <property type="entry name" value="(Trans)glycosidases"/>
    <property type="match status" value="1"/>
</dbReference>
<accession>A0A2G5EJJ3</accession>
<keyword evidence="12" id="KW-0325">Glycoprotein</keyword>
<keyword evidence="14 16" id="KW-0326">Glycosidase</keyword>
<keyword evidence="5" id="KW-1003">Cell membrane</keyword>
<evidence type="ECO:0000256" key="8">
    <source>
        <dbReference type="ARBA" id="ARBA00022801"/>
    </source>
</evidence>
<keyword evidence="6" id="KW-0336">GPI-anchor</keyword>
<proteinExistence type="inferred from homology"/>